<gene>
    <name evidence="2" type="ORF">Cch02nite_79660</name>
</gene>
<evidence type="ECO:0000256" key="1">
    <source>
        <dbReference type="SAM" id="Phobius"/>
    </source>
</evidence>
<dbReference type="Proteomes" id="UP000619293">
    <property type="component" value="Unassembled WGS sequence"/>
</dbReference>
<comment type="caution">
    <text evidence="2">The sequence shown here is derived from an EMBL/GenBank/DDBJ whole genome shotgun (WGS) entry which is preliminary data.</text>
</comment>
<dbReference type="AlphaFoldDB" id="A0A8J3K7X3"/>
<keyword evidence="3" id="KW-1185">Reference proteome</keyword>
<protein>
    <submittedName>
        <fullName evidence="2">Uncharacterized protein</fullName>
    </submittedName>
</protein>
<evidence type="ECO:0000313" key="2">
    <source>
        <dbReference type="EMBL" id="GIF94522.1"/>
    </source>
</evidence>
<feature type="transmembrane region" description="Helical" evidence="1">
    <location>
        <begin position="12"/>
        <end position="29"/>
    </location>
</feature>
<dbReference type="EMBL" id="BONG01000101">
    <property type="protein sequence ID" value="GIF94522.1"/>
    <property type="molecule type" value="Genomic_DNA"/>
</dbReference>
<proteinExistence type="predicted"/>
<reference evidence="2 3" key="1">
    <citation type="submission" date="2021-01" db="EMBL/GenBank/DDBJ databases">
        <title>Whole genome shotgun sequence of Catellatospora chokoriensis NBRC 107358.</title>
        <authorList>
            <person name="Komaki H."/>
            <person name="Tamura T."/>
        </authorList>
    </citation>
    <scope>NUCLEOTIDE SEQUENCE [LARGE SCALE GENOMIC DNA]</scope>
    <source>
        <strain evidence="2 3">NBRC 107358</strain>
    </source>
</reference>
<keyword evidence="1" id="KW-0472">Membrane</keyword>
<organism evidence="2 3">
    <name type="scientific">Catellatospora chokoriensis</name>
    <dbReference type="NCBI Taxonomy" id="310353"/>
    <lineage>
        <taxon>Bacteria</taxon>
        <taxon>Bacillati</taxon>
        <taxon>Actinomycetota</taxon>
        <taxon>Actinomycetes</taxon>
        <taxon>Micromonosporales</taxon>
        <taxon>Micromonosporaceae</taxon>
        <taxon>Catellatospora</taxon>
    </lineage>
</organism>
<accession>A0A8J3K7X3</accession>
<keyword evidence="1" id="KW-1133">Transmembrane helix</keyword>
<dbReference type="RefSeq" id="WP_191842729.1">
    <property type="nucleotide sequence ID" value="NZ_BAAALB010000027.1"/>
</dbReference>
<evidence type="ECO:0000313" key="3">
    <source>
        <dbReference type="Proteomes" id="UP000619293"/>
    </source>
</evidence>
<sequence length="69" mass="7425">MDGVDEMAMGKMLLVAGAIGAATAGAYAVRKRRRKSPRVLETTLDPETRVLYADTAEHATHVEPTAKAR</sequence>
<keyword evidence="1" id="KW-0812">Transmembrane</keyword>
<name>A0A8J3K7X3_9ACTN</name>